<dbReference type="SMART" id="SM00646">
    <property type="entry name" value="Ami_3"/>
    <property type="match status" value="1"/>
</dbReference>
<keyword evidence="4" id="KW-0998">Cell outer membrane</keyword>
<dbReference type="EMBL" id="CP042435">
    <property type="protein sequence ID" value="QEC67539.1"/>
    <property type="molecule type" value="Genomic_DNA"/>
</dbReference>
<keyword evidence="4 5" id="KW-0812">Transmembrane</keyword>
<organism evidence="7 8">
    <name type="scientific">Panacibacter ginsenosidivorans</name>
    <dbReference type="NCBI Taxonomy" id="1813871"/>
    <lineage>
        <taxon>Bacteria</taxon>
        <taxon>Pseudomonadati</taxon>
        <taxon>Bacteroidota</taxon>
        <taxon>Chitinophagia</taxon>
        <taxon>Chitinophagales</taxon>
        <taxon>Chitinophagaceae</taxon>
        <taxon>Panacibacter</taxon>
    </lineage>
</organism>
<evidence type="ECO:0000313" key="8">
    <source>
        <dbReference type="Proteomes" id="UP000321533"/>
    </source>
</evidence>
<dbReference type="GO" id="GO:0009279">
    <property type="term" value="C:cell outer membrane"/>
    <property type="evidence" value="ECO:0007669"/>
    <property type="project" value="UniProtKB-SubCell"/>
</dbReference>
<dbReference type="Gene3D" id="3.40.630.40">
    <property type="entry name" value="Zn-dependent exopeptidases"/>
    <property type="match status" value="1"/>
</dbReference>
<evidence type="ECO:0000256" key="3">
    <source>
        <dbReference type="ARBA" id="ARBA00022801"/>
    </source>
</evidence>
<dbReference type="InterPro" id="IPR002508">
    <property type="entry name" value="MurNAc-LAA_cat"/>
</dbReference>
<dbReference type="InterPro" id="IPR037066">
    <property type="entry name" value="Plug_dom_sf"/>
</dbReference>
<dbReference type="GO" id="GO:0030288">
    <property type="term" value="C:outer membrane-bounded periplasmic space"/>
    <property type="evidence" value="ECO:0007669"/>
    <property type="project" value="TreeGrafter"/>
</dbReference>
<keyword evidence="3" id="KW-0378">Hydrolase</keyword>
<feature type="transmembrane region" description="Helical" evidence="5">
    <location>
        <begin position="96"/>
        <end position="117"/>
    </location>
</feature>
<comment type="subcellular location">
    <subcellularLocation>
        <location evidence="4">Cell outer membrane</location>
        <topology evidence="4">Multi-pass membrane protein</topology>
    </subcellularLocation>
</comment>
<feature type="transmembrane region" description="Helical" evidence="5">
    <location>
        <begin position="38"/>
        <end position="55"/>
    </location>
</feature>
<dbReference type="KEGG" id="pgin:FRZ67_09620"/>
<dbReference type="EC" id="3.5.1.28" evidence="2"/>
<feature type="transmembrane region" description="Helical" evidence="5">
    <location>
        <begin position="6"/>
        <end position="26"/>
    </location>
</feature>
<evidence type="ECO:0000256" key="5">
    <source>
        <dbReference type="SAM" id="Phobius"/>
    </source>
</evidence>
<gene>
    <name evidence="7" type="ORF">FRZ67_09620</name>
</gene>
<comment type="similarity">
    <text evidence="4">Belongs to the TonB-dependent receptor family.</text>
</comment>
<dbReference type="InterPro" id="IPR008756">
    <property type="entry name" value="Peptidase_M56"/>
</dbReference>
<dbReference type="InterPro" id="IPR050695">
    <property type="entry name" value="N-acetylmuramoyl_amidase_3"/>
</dbReference>
<dbReference type="Proteomes" id="UP000321533">
    <property type="component" value="Chromosome"/>
</dbReference>
<comment type="catalytic activity">
    <reaction evidence="1">
        <text>Hydrolyzes the link between N-acetylmuramoyl residues and L-amino acid residues in certain cell-wall glycopeptides.</text>
        <dbReference type="EC" id="3.5.1.28"/>
    </reaction>
</comment>
<name>A0A5B8V8I3_9BACT</name>
<reference evidence="7 8" key="1">
    <citation type="journal article" date="2016" name="Int. J. Syst. Evol. Microbiol.">
        <title>Panacibacter ginsenosidivorans gen. nov., sp. nov., with ginsenoside converting activity isolated from soil of a ginseng field.</title>
        <authorList>
            <person name="Siddiqi M.Z."/>
            <person name="Muhammad Shafi S."/>
            <person name="Choi K.D."/>
            <person name="Im W.T."/>
        </authorList>
    </citation>
    <scope>NUCLEOTIDE SEQUENCE [LARGE SCALE GENOMIC DNA]</scope>
    <source>
        <strain evidence="7 8">Gsoil1550</strain>
    </source>
</reference>
<dbReference type="GO" id="GO:0008745">
    <property type="term" value="F:N-acetylmuramoyl-L-alanine amidase activity"/>
    <property type="evidence" value="ECO:0007669"/>
    <property type="project" value="UniProtKB-EC"/>
</dbReference>
<evidence type="ECO:0000259" key="6">
    <source>
        <dbReference type="SMART" id="SM00646"/>
    </source>
</evidence>
<keyword evidence="4" id="KW-1134">Transmembrane beta strand</keyword>
<keyword evidence="8" id="KW-1185">Reference proteome</keyword>
<feature type="transmembrane region" description="Helical" evidence="5">
    <location>
        <begin position="274"/>
        <end position="291"/>
    </location>
</feature>
<feature type="domain" description="MurNAc-LAA" evidence="6">
    <location>
        <begin position="369"/>
        <end position="487"/>
    </location>
</feature>
<protein>
    <recommendedName>
        <fullName evidence="2">N-acetylmuramoyl-L-alanine amidase</fullName>
        <ecNumber evidence="2">3.5.1.28</ecNumber>
    </recommendedName>
</protein>
<proteinExistence type="inferred from homology"/>
<dbReference type="Pfam" id="PF05569">
    <property type="entry name" value="Peptidase_M56"/>
    <property type="match status" value="1"/>
</dbReference>
<dbReference type="Pfam" id="PF01520">
    <property type="entry name" value="Amidase_3"/>
    <property type="match status" value="1"/>
</dbReference>
<evidence type="ECO:0000256" key="1">
    <source>
        <dbReference type="ARBA" id="ARBA00001561"/>
    </source>
</evidence>
<dbReference type="GO" id="GO:0009253">
    <property type="term" value="P:peptidoglycan catabolic process"/>
    <property type="evidence" value="ECO:0007669"/>
    <property type="project" value="InterPro"/>
</dbReference>
<dbReference type="AlphaFoldDB" id="A0A5B8V8I3"/>
<dbReference type="InterPro" id="IPR039426">
    <property type="entry name" value="TonB-dep_rcpt-like"/>
</dbReference>
<accession>A0A5B8V8I3</accession>
<dbReference type="CDD" id="cd02696">
    <property type="entry name" value="MurNAc-LAA"/>
    <property type="match status" value="1"/>
</dbReference>
<dbReference type="OrthoDB" id="9814002at2"/>
<keyword evidence="5" id="KW-1133">Transmembrane helix</keyword>
<dbReference type="SUPFAM" id="SSF56935">
    <property type="entry name" value="Porins"/>
    <property type="match status" value="1"/>
</dbReference>
<keyword evidence="4 5" id="KW-0472">Membrane</keyword>
<dbReference type="RefSeq" id="WP_147189346.1">
    <property type="nucleotide sequence ID" value="NZ_CP042435.1"/>
</dbReference>
<evidence type="ECO:0000313" key="7">
    <source>
        <dbReference type="EMBL" id="QEC67539.1"/>
    </source>
</evidence>
<dbReference type="SUPFAM" id="SSF53187">
    <property type="entry name" value="Zn-dependent exopeptidases"/>
    <property type="match status" value="1"/>
</dbReference>
<evidence type="ECO:0000256" key="4">
    <source>
        <dbReference type="PROSITE-ProRule" id="PRU01360"/>
    </source>
</evidence>
<dbReference type="PANTHER" id="PTHR30404">
    <property type="entry name" value="N-ACETYLMURAMOYL-L-ALANINE AMIDASE"/>
    <property type="match status" value="1"/>
</dbReference>
<dbReference type="PANTHER" id="PTHR30404:SF0">
    <property type="entry name" value="N-ACETYLMURAMOYL-L-ALANINE AMIDASE AMIC"/>
    <property type="match status" value="1"/>
</dbReference>
<keyword evidence="4" id="KW-0813">Transport</keyword>
<evidence type="ECO:0000256" key="2">
    <source>
        <dbReference type="ARBA" id="ARBA00011901"/>
    </source>
</evidence>
<dbReference type="PROSITE" id="PS52016">
    <property type="entry name" value="TONB_DEPENDENT_REC_3"/>
    <property type="match status" value="1"/>
</dbReference>
<sequence length="660" mass="74556">MLQLIAIYLLKTIIVSAVLILYYWFALRNKRFHYYNRFYLLSAVVLSVVLPLLNLKLFTLNSSSDKAISMFNVIYAAGEAEMIFDHKSILPDWQQLLLLLVLAITAVLLLMLAYRIITIYRIKKKFPVSTMQEFDFVNTDLSQAPFSFLKNVFWRNDISLEENAGRLILQHELTHIKEKHTWDKLFMQVVIAVLWMNPLYRLIQKELYLIHEFIADGKSVTDKDTAAFAEMLLHAHYGKFNFDPAQPFFYSPIKRRLIMLTTSKEPRFSYVRRIMALPLLACVVLLFAFRLQKENNEVVTTLKPGTTFKLVVDAGHGGYDGGAVTTDGTKEKDITLAISKKIKALSADYGVNVILTRTEDTYMNPREKADFSNKQNADAFVSIHVNAAEKDQLYKSGMEVVVSKNNDNKQLDKSKILGSALLQELNKNFSTTQSLLQRKTGIWVLQATTVPAVLVECGYLTNNKDLSLLKDEVQIELMAKKILEGVVAYANNNNNPVEPYEVKLQDDNAMADTTKPKDNTKTSTTIPADVVYVLNEEITTKETIDKLDPNNIASIEILKDDPWRKSIYNIKGKQAAVVVITKDYKPKVIAKNITGDAPIYIVDGKPVSETDAKKIDANNILTVNVLKGNEATKAYGEDGKSGVVIIITKAKERKNIPTTE</sequence>
<dbReference type="Gene3D" id="2.170.130.10">
    <property type="entry name" value="TonB-dependent receptor, plug domain"/>
    <property type="match status" value="1"/>
</dbReference>